<evidence type="ECO:0000256" key="6">
    <source>
        <dbReference type="ARBA" id="ARBA00023306"/>
    </source>
</evidence>
<evidence type="ECO:0000256" key="1">
    <source>
        <dbReference type="ARBA" id="ARBA00004123"/>
    </source>
</evidence>
<evidence type="ECO:0000256" key="4">
    <source>
        <dbReference type="ARBA" id="ARBA00022776"/>
    </source>
</evidence>
<dbReference type="Gene3D" id="3.30.457.60">
    <property type="match status" value="1"/>
</dbReference>
<protein>
    <submittedName>
        <fullName evidence="8">Mitotic spindle assembly checkpoint protein MAD1-like</fullName>
    </submittedName>
</protein>
<dbReference type="PANTHER" id="PTHR23168">
    <property type="entry name" value="MITOTIC SPINDLE ASSEMBLY CHECKPOINT PROTEIN MAD1 MITOTIC ARREST DEFICIENT-LIKE PROTEIN 1"/>
    <property type="match status" value="1"/>
</dbReference>
<gene>
    <name evidence="8" type="primary">LOC102804614</name>
</gene>
<comment type="subcellular location">
    <subcellularLocation>
        <location evidence="1">Nucleus</location>
    </subcellularLocation>
</comment>
<keyword evidence="4" id="KW-0498">Mitosis</keyword>
<sequence length="125" mass="14652">MFVLTILSTDLKKELKSSELRNQRLKEVFYKKIQEYREACYRLTGYKIDNPKDNHYMLMSMYADSQDDVLMFRSTDCGEIQLLESQFSSTLTDLVEQFLINQDSIPMFLSSVTSELFGRQTMVTS</sequence>
<keyword evidence="5" id="KW-0539">Nucleus</keyword>
<keyword evidence="7" id="KW-1185">Reference proteome</keyword>
<dbReference type="PANTHER" id="PTHR23168:SF0">
    <property type="entry name" value="MITOTIC SPINDLE ASSEMBLY CHECKPOINT PROTEIN MAD1"/>
    <property type="match status" value="1"/>
</dbReference>
<dbReference type="InterPro" id="IPR008672">
    <property type="entry name" value="Mad1"/>
</dbReference>
<dbReference type="Proteomes" id="UP000694865">
    <property type="component" value="Unplaced"/>
</dbReference>
<dbReference type="RefSeq" id="XP_006824251.1">
    <property type="nucleotide sequence ID" value="XM_006824188.1"/>
</dbReference>
<proteinExistence type="inferred from homology"/>
<name>A0ABM0MW60_SACKO</name>
<keyword evidence="6" id="KW-0131">Cell cycle</keyword>
<dbReference type="GeneID" id="102804614"/>
<keyword evidence="3" id="KW-0132">Cell division</keyword>
<evidence type="ECO:0000256" key="2">
    <source>
        <dbReference type="ARBA" id="ARBA00008029"/>
    </source>
</evidence>
<comment type="similarity">
    <text evidence="2">Belongs to the MAD1 family.</text>
</comment>
<accession>A0ABM0MW60</accession>
<dbReference type="Pfam" id="PF05557">
    <property type="entry name" value="MAD"/>
    <property type="match status" value="1"/>
</dbReference>
<reference evidence="8" key="1">
    <citation type="submission" date="2025-08" db="UniProtKB">
        <authorList>
            <consortium name="RefSeq"/>
        </authorList>
    </citation>
    <scope>IDENTIFICATION</scope>
    <source>
        <tissue evidence="8">Testes</tissue>
    </source>
</reference>
<organism evidence="7 8">
    <name type="scientific">Saccoglossus kowalevskii</name>
    <name type="common">Acorn worm</name>
    <dbReference type="NCBI Taxonomy" id="10224"/>
    <lineage>
        <taxon>Eukaryota</taxon>
        <taxon>Metazoa</taxon>
        <taxon>Hemichordata</taxon>
        <taxon>Enteropneusta</taxon>
        <taxon>Harrimaniidae</taxon>
        <taxon>Saccoglossus</taxon>
    </lineage>
</organism>
<evidence type="ECO:0000256" key="3">
    <source>
        <dbReference type="ARBA" id="ARBA00022618"/>
    </source>
</evidence>
<evidence type="ECO:0000313" key="8">
    <source>
        <dbReference type="RefSeq" id="XP_006824251.1"/>
    </source>
</evidence>
<evidence type="ECO:0000313" key="7">
    <source>
        <dbReference type="Proteomes" id="UP000694865"/>
    </source>
</evidence>
<evidence type="ECO:0000256" key="5">
    <source>
        <dbReference type="ARBA" id="ARBA00023242"/>
    </source>
</evidence>
<dbReference type="Gene3D" id="1.20.5.170">
    <property type="match status" value="1"/>
</dbReference>